<dbReference type="AlphaFoldDB" id="A0A5C6AQ58"/>
<evidence type="ECO:0000313" key="7">
    <source>
        <dbReference type="Proteomes" id="UP000317421"/>
    </source>
</evidence>
<evidence type="ECO:0000313" key="6">
    <source>
        <dbReference type="EMBL" id="TWU00334.1"/>
    </source>
</evidence>
<keyword evidence="7" id="KW-1185">Reference proteome</keyword>
<keyword evidence="6" id="KW-0969">Cilium</keyword>
<dbReference type="Pfam" id="PF02049">
    <property type="entry name" value="FliE"/>
    <property type="match status" value="1"/>
</dbReference>
<dbReference type="Proteomes" id="UP000317421">
    <property type="component" value="Unassembled WGS sequence"/>
</dbReference>
<dbReference type="PRINTS" id="PR01006">
    <property type="entry name" value="FLGHOOKFLIE"/>
</dbReference>
<protein>
    <recommendedName>
        <fullName evidence="4 5">Flagellar hook-basal body complex protein FliE</fullName>
    </recommendedName>
</protein>
<evidence type="ECO:0000256" key="4">
    <source>
        <dbReference type="HAMAP-Rule" id="MF_00724"/>
    </source>
</evidence>
<comment type="similarity">
    <text evidence="2 4">Belongs to the FliE family.</text>
</comment>
<sequence length="108" mass="11585">MNAINPNASGGRLVGATPLPSQRLTIAGEASPAKDAGSFKNLLLDSIENVNGMQQQADQAVEALFTGGDVNPAEVLTAVQKADMAFRLTMQVRNKLMDVYREIQDVRI</sequence>
<dbReference type="HAMAP" id="MF_00724">
    <property type="entry name" value="FliE"/>
    <property type="match status" value="1"/>
</dbReference>
<dbReference type="EMBL" id="SJPR01000001">
    <property type="protein sequence ID" value="TWU00334.1"/>
    <property type="molecule type" value="Genomic_DNA"/>
</dbReference>
<dbReference type="GO" id="GO:0003774">
    <property type="term" value="F:cytoskeletal motor activity"/>
    <property type="evidence" value="ECO:0007669"/>
    <property type="project" value="InterPro"/>
</dbReference>
<keyword evidence="3 4" id="KW-0975">Bacterial flagellum</keyword>
<name>A0A5C6AQ58_9BACT</name>
<reference evidence="6 7" key="1">
    <citation type="submission" date="2019-02" db="EMBL/GenBank/DDBJ databases">
        <title>Deep-cultivation of Planctomycetes and their phenomic and genomic characterization uncovers novel biology.</title>
        <authorList>
            <person name="Wiegand S."/>
            <person name="Jogler M."/>
            <person name="Boedeker C."/>
            <person name="Pinto D."/>
            <person name="Vollmers J."/>
            <person name="Rivas-Marin E."/>
            <person name="Kohn T."/>
            <person name="Peeters S.H."/>
            <person name="Heuer A."/>
            <person name="Rast P."/>
            <person name="Oberbeckmann S."/>
            <person name="Bunk B."/>
            <person name="Jeske O."/>
            <person name="Meyerdierks A."/>
            <person name="Storesund J.E."/>
            <person name="Kallscheuer N."/>
            <person name="Luecker S."/>
            <person name="Lage O.M."/>
            <person name="Pohl T."/>
            <person name="Merkel B.J."/>
            <person name="Hornburger P."/>
            <person name="Mueller R.-W."/>
            <person name="Bruemmer F."/>
            <person name="Labrenz M."/>
            <person name="Spormann A.M."/>
            <person name="Op Den Camp H."/>
            <person name="Overmann J."/>
            <person name="Amann R."/>
            <person name="Jetten M.S.M."/>
            <person name="Mascher T."/>
            <person name="Medema M.H."/>
            <person name="Devos D.P."/>
            <person name="Kaster A.-K."/>
            <person name="Ovreas L."/>
            <person name="Rohde M."/>
            <person name="Galperin M.Y."/>
            <person name="Jogler C."/>
        </authorList>
    </citation>
    <scope>NUCLEOTIDE SEQUENCE [LARGE SCALE GENOMIC DNA]</scope>
    <source>
        <strain evidence="6 7">Pla108</strain>
    </source>
</reference>
<gene>
    <name evidence="4" type="primary">fliE</name>
    <name evidence="6" type="ORF">Pla108_12830</name>
</gene>
<proteinExistence type="inferred from homology"/>
<comment type="caution">
    <text evidence="6">The sequence shown here is derived from an EMBL/GenBank/DDBJ whole genome shotgun (WGS) entry which is preliminary data.</text>
</comment>
<dbReference type="PANTHER" id="PTHR34653:SF1">
    <property type="entry name" value="FLAGELLAR HOOK-BASAL BODY COMPLEX PROTEIN FLIE"/>
    <property type="match status" value="1"/>
</dbReference>
<keyword evidence="6" id="KW-0966">Cell projection</keyword>
<comment type="subcellular location">
    <subcellularLocation>
        <location evidence="1 4">Bacterial flagellum basal body</location>
    </subcellularLocation>
</comment>
<dbReference type="GO" id="GO:0071973">
    <property type="term" value="P:bacterial-type flagellum-dependent cell motility"/>
    <property type="evidence" value="ECO:0007669"/>
    <property type="project" value="InterPro"/>
</dbReference>
<dbReference type="GO" id="GO:0005198">
    <property type="term" value="F:structural molecule activity"/>
    <property type="evidence" value="ECO:0007669"/>
    <property type="project" value="UniProtKB-UniRule"/>
</dbReference>
<dbReference type="InterPro" id="IPR001624">
    <property type="entry name" value="FliE"/>
</dbReference>
<dbReference type="RefSeq" id="WP_146444016.1">
    <property type="nucleotide sequence ID" value="NZ_SJPR01000001.1"/>
</dbReference>
<evidence type="ECO:0000256" key="1">
    <source>
        <dbReference type="ARBA" id="ARBA00004117"/>
    </source>
</evidence>
<organism evidence="6 7">
    <name type="scientific">Botrimarina colliarenosi</name>
    <dbReference type="NCBI Taxonomy" id="2528001"/>
    <lineage>
        <taxon>Bacteria</taxon>
        <taxon>Pseudomonadati</taxon>
        <taxon>Planctomycetota</taxon>
        <taxon>Planctomycetia</taxon>
        <taxon>Pirellulales</taxon>
        <taxon>Lacipirellulaceae</taxon>
        <taxon>Botrimarina</taxon>
    </lineage>
</organism>
<evidence type="ECO:0000256" key="2">
    <source>
        <dbReference type="ARBA" id="ARBA00009272"/>
    </source>
</evidence>
<evidence type="ECO:0000256" key="3">
    <source>
        <dbReference type="ARBA" id="ARBA00023143"/>
    </source>
</evidence>
<dbReference type="GO" id="GO:0009425">
    <property type="term" value="C:bacterial-type flagellum basal body"/>
    <property type="evidence" value="ECO:0007669"/>
    <property type="project" value="UniProtKB-SubCell"/>
</dbReference>
<keyword evidence="6" id="KW-0282">Flagellum</keyword>
<dbReference type="NCBIfam" id="TIGR00205">
    <property type="entry name" value="fliE"/>
    <property type="match status" value="1"/>
</dbReference>
<accession>A0A5C6AQ58</accession>
<dbReference type="OrthoDB" id="285952at2"/>
<dbReference type="PANTHER" id="PTHR34653">
    <property type="match status" value="1"/>
</dbReference>
<evidence type="ECO:0000256" key="5">
    <source>
        <dbReference type="NCBIfam" id="TIGR00205"/>
    </source>
</evidence>